<reference evidence="3" key="1">
    <citation type="submission" date="2023-11" db="EMBL/GenBank/DDBJ databases">
        <authorList>
            <person name="De Vega J J."/>
            <person name="De Vega J J."/>
        </authorList>
    </citation>
    <scope>NUCLEOTIDE SEQUENCE</scope>
</reference>
<organism evidence="3 4">
    <name type="scientific">Mycena citricolor</name>
    <dbReference type="NCBI Taxonomy" id="2018698"/>
    <lineage>
        <taxon>Eukaryota</taxon>
        <taxon>Fungi</taxon>
        <taxon>Dikarya</taxon>
        <taxon>Basidiomycota</taxon>
        <taxon>Agaricomycotina</taxon>
        <taxon>Agaricomycetes</taxon>
        <taxon>Agaricomycetidae</taxon>
        <taxon>Agaricales</taxon>
        <taxon>Marasmiineae</taxon>
        <taxon>Mycenaceae</taxon>
        <taxon>Mycena</taxon>
    </lineage>
</organism>
<dbReference type="Gene3D" id="3.60.20.30">
    <property type="entry name" value="(Glycosyl)asparaginase"/>
    <property type="match status" value="1"/>
</dbReference>
<dbReference type="PANTHER" id="PTHR10188">
    <property type="entry name" value="L-ASPARAGINASE"/>
    <property type="match status" value="1"/>
</dbReference>
<evidence type="ECO:0008006" key="5">
    <source>
        <dbReference type="Google" id="ProtNLM"/>
    </source>
</evidence>
<evidence type="ECO:0000313" key="3">
    <source>
        <dbReference type="EMBL" id="CAK5281606.1"/>
    </source>
</evidence>
<sequence length="284" mass="31058">MGPEVKNPISLARQILDHSRVPDPLYRIPPLTLVSHGAHAFARTANLNLVEPQHLITDKARKQWARWKTRLNNPLDVPRTEDEDSVFQDTVGAVVWDTEANEFAAGVSSGGILLKHAGRAAVYGAGCWAQNCSVSGERSGMACRSGEYIIRANLARSICHAVDADIQKDGDIHETLRKVLVEEFWLPSRSPSNPDPSAGIVLLVAEADDDGLCTDTSTRLVCIHDCEYGCRLFFVRQVREGRLRSSVSSAAIHSSLPQAVIFRRPMTHASKAGGPHVFITGFAM</sequence>
<keyword evidence="4" id="KW-1185">Reference proteome</keyword>
<feature type="site" description="Cleavage; by autolysis" evidence="2">
    <location>
        <begin position="89"/>
        <end position="90"/>
    </location>
</feature>
<dbReference type="GO" id="GO:0004298">
    <property type="term" value="F:threonine-type endopeptidase activity"/>
    <property type="evidence" value="ECO:0007669"/>
    <property type="project" value="TreeGrafter"/>
</dbReference>
<name>A0AAD2K7H4_9AGAR</name>
<evidence type="ECO:0000256" key="2">
    <source>
        <dbReference type="PIRSR" id="PIRSR600246-3"/>
    </source>
</evidence>
<dbReference type="Proteomes" id="UP001295794">
    <property type="component" value="Unassembled WGS sequence"/>
</dbReference>
<proteinExistence type="predicted"/>
<dbReference type="GO" id="GO:0005737">
    <property type="term" value="C:cytoplasm"/>
    <property type="evidence" value="ECO:0007669"/>
    <property type="project" value="TreeGrafter"/>
</dbReference>
<dbReference type="AlphaFoldDB" id="A0AAD2K7H4"/>
<dbReference type="SUPFAM" id="SSF56235">
    <property type="entry name" value="N-terminal nucleophile aminohydrolases (Ntn hydrolases)"/>
    <property type="match status" value="1"/>
</dbReference>
<dbReference type="PANTHER" id="PTHR10188:SF8">
    <property type="entry name" value="THREONINE ASPARTASE 1"/>
    <property type="match status" value="1"/>
</dbReference>
<dbReference type="EMBL" id="CAVNYO010000444">
    <property type="protein sequence ID" value="CAK5281606.1"/>
    <property type="molecule type" value="Genomic_DNA"/>
</dbReference>
<evidence type="ECO:0000256" key="1">
    <source>
        <dbReference type="PIRSR" id="PIRSR600246-1"/>
    </source>
</evidence>
<dbReference type="GO" id="GO:0051604">
    <property type="term" value="P:protein maturation"/>
    <property type="evidence" value="ECO:0007669"/>
    <property type="project" value="TreeGrafter"/>
</dbReference>
<feature type="active site" description="Nucleophile" evidence="1">
    <location>
        <position position="90"/>
    </location>
</feature>
<gene>
    <name evidence="3" type="ORF">MYCIT1_LOCUS32821</name>
</gene>
<dbReference type="InterPro" id="IPR029055">
    <property type="entry name" value="Ntn_hydrolases_N"/>
</dbReference>
<comment type="caution">
    <text evidence="3">The sequence shown here is derived from an EMBL/GenBank/DDBJ whole genome shotgun (WGS) entry which is preliminary data.</text>
</comment>
<evidence type="ECO:0000313" key="4">
    <source>
        <dbReference type="Proteomes" id="UP001295794"/>
    </source>
</evidence>
<dbReference type="Pfam" id="PF01112">
    <property type="entry name" value="Asparaginase_2"/>
    <property type="match status" value="1"/>
</dbReference>
<accession>A0AAD2K7H4</accession>
<dbReference type="InterPro" id="IPR000246">
    <property type="entry name" value="Peptidase_T2"/>
</dbReference>
<protein>
    <recommendedName>
        <fullName evidence="5">N-terminal nucleophile aminohydrolase</fullName>
    </recommendedName>
</protein>